<evidence type="ECO:0000313" key="2">
    <source>
        <dbReference type="Proteomes" id="UP000183263"/>
    </source>
</evidence>
<dbReference type="Gene3D" id="3.40.50.1820">
    <property type="entry name" value="alpha/beta hydrolase"/>
    <property type="match status" value="1"/>
</dbReference>
<dbReference type="InterPro" id="IPR029058">
    <property type="entry name" value="AB_hydrolase_fold"/>
</dbReference>
<proteinExistence type="predicted"/>
<gene>
    <name evidence="1" type="ORF">SAMN05444695_11025</name>
</gene>
<keyword evidence="2" id="KW-1185">Reference proteome</keyword>
<dbReference type="SUPFAM" id="SSF53474">
    <property type="entry name" value="alpha/beta-Hydrolases"/>
    <property type="match status" value="1"/>
</dbReference>
<evidence type="ECO:0008006" key="3">
    <source>
        <dbReference type="Google" id="ProtNLM"/>
    </source>
</evidence>
<dbReference type="EMBL" id="FNDN01000010">
    <property type="protein sequence ID" value="SDI69678.1"/>
    <property type="molecule type" value="Genomic_DNA"/>
</dbReference>
<sequence>MPGTGSDAAFARAAFAAPLARHGIDVVAVEPDPARVVGSYRDALDAAAERHGRILLGGISIGAAVAVDWAREHPLSSCAVLAALPPWTGAPDDAPAALSARITADSLRADGLAAVTDRMRSSSPAWLADTLSRSWRTHGAGLSGALDEAAAYVAPSLAQMRTLNVPVAIAAATDDAVHPLAVAHAWADALPRAVVHTLSLDDLAVDAAALGRTCLAAWDELAGAQSTGRAAGD</sequence>
<reference evidence="1 2" key="1">
    <citation type="submission" date="2016-10" db="EMBL/GenBank/DDBJ databases">
        <authorList>
            <person name="de Groot N.N."/>
        </authorList>
    </citation>
    <scope>NUCLEOTIDE SEQUENCE [LARGE SCALE GENOMIC DNA]</scope>
    <source>
        <strain evidence="1 2">DSM 44892</strain>
    </source>
</reference>
<name>A0A1G8MNT5_9NOCA</name>
<protein>
    <recommendedName>
        <fullName evidence="3">Alpha/beta hydrolase</fullName>
    </recommendedName>
</protein>
<evidence type="ECO:0000313" key="1">
    <source>
        <dbReference type="EMBL" id="SDI69678.1"/>
    </source>
</evidence>
<organism evidence="1 2">
    <name type="scientific">Rhodococcus triatomae</name>
    <dbReference type="NCBI Taxonomy" id="300028"/>
    <lineage>
        <taxon>Bacteria</taxon>
        <taxon>Bacillati</taxon>
        <taxon>Actinomycetota</taxon>
        <taxon>Actinomycetes</taxon>
        <taxon>Mycobacteriales</taxon>
        <taxon>Nocardiaceae</taxon>
        <taxon>Rhodococcus</taxon>
    </lineage>
</organism>
<accession>A0A1G8MNT5</accession>
<dbReference type="Proteomes" id="UP000183263">
    <property type="component" value="Unassembled WGS sequence"/>
</dbReference>
<dbReference type="AlphaFoldDB" id="A0A1G8MNT5"/>